<evidence type="ECO:0000313" key="3">
    <source>
        <dbReference type="Proteomes" id="UP000800094"/>
    </source>
</evidence>
<evidence type="ECO:0000313" key="2">
    <source>
        <dbReference type="EMBL" id="KAF2251707.1"/>
    </source>
</evidence>
<gene>
    <name evidence="2" type="ORF">BU26DRAFT_602230</name>
</gene>
<dbReference type="InterPro" id="IPR001810">
    <property type="entry name" value="F-box_dom"/>
</dbReference>
<dbReference type="Pfam" id="PF12937">
    <property type="entry name" value="F-box-like"/>
    <property type="match status" value="1"/>
</dbReference>
<dbReference type="InterPro" id="IPR032675">
    <property type="entry name" value="LRR_dom_sf"/>
</dbReference>
<name>A0A6A6IN87_9PLEO</name>
<evidence type="ECO:0000259" key="1">
    <source>
        <dbReference type="PROSITE" id="PS50181"/>
    </source>
</evidence>
<dbReference type="SUPFAM" id="SSF81383">
    <property type="entry name" value="F-box domain"/>
    <property type="match status" value="1"/>
</dbReference>
<protein>
    <recommendedName>
        <fullName evidence="1">F-box domain-containing protein</fullName>
    </recommendedName>
</protein>
<dbReference type="GeneID" id="54588663"/>
<dbReference type="CDD" id="cd09917">
    <property type="entry name" value="F-box_SF"/>
    <property type="match status" value="1"/>
</dbReference>
<dbReference type="PROSITE" id="PS50181">
    <property type="entry name" value="FBOX"/>
    <property type="match status" value="1"/>
</dbReference>
<organism evidence="2 3">
    <name type="scientific">Trematosphaeria pertusa</name>
    <dbReference type="NCBI Taxonomy" id="390896"/>
    <lineage>
        <taxon>Eukaryota</taxon>
        <taxon>Fungi</taxon>
        <taxon>Dikarya</taxon>
        <taxon>Ascomycota</taxon>
        <taxon>Pezizomycotina</taxon>
        <taxon>Dothideomycetes</taxon>
        <taxon>Pleosporomycetidae</taxon>
        <taxon>Pleosporales</taxon>
        <taxon>Massarineae</taxon>
        <taxon>Trematosphaeriaceae</taxon>
        <taxon>Trematosphaeria</taxon>
    </lineage>
</organism>
<dbReference type="InterPro" id="IPR036047">
    <property type="entry name" value="F-box-like_dom_sf"/>
</dbReference>
<dbReference type="Proteomes" id="UP000800094">
    <property type="component" value="Unassembled WGS sequence"/>
</dbReference>
<sequence length="523" mass="59358">MASTHNIDALSGPPFRHLSICRLPVEMLLSIANLLENKDLIRLGCTCAKLRKIMEDVLYRCPDLDPWDWDRKTYSKSAPSKIVPMKDTLEKRPDLARGVQELELGPRKTTVPIELAVMPALIAQSTPLCGSIEAHICEYFLAGALLHLTPNLRTLKLILHGTEMGKDKPLQKFFGPKVDDRKTDLSVIPGLRHLTTLHFLSNTDHHFQTLWATLPALREVQIRGIYTISDENVSQGPVMVRKLRLDALSPVLSPRDRRHSGWSTFLRHFSVLEELQVQIIPDYRKTNSSEVLGHGLLGSYSTLVNMIGHLRSVLTVLDLRLEHYDPTSFLDFVTPFCPSSLKEFSALKFLRIPYDGLFAKNATPSPSAQDCLARVLPECLERLEVLFPLLDIYNHFDRFLEHPQKTRFALKDVVYHCSNARGHPFEQFMYLSDPHPTFQRLRASNIDVQFHYRKQDRRPGWEEYDKATYALAKWLANGGNAYEGSIFADQVDNGGDVDQFEVVILPEGLGCFDLTPHGSIVRG</sequence>
<dbReference type="Gene3D" id="3.80.10.10">
    <property type="entry name" value="Ribonuclease Inhibitor"/>
    <property type="match status" value="1"/>
</dbReference>
<dbReference type="AlphaFoldDB" id="A0A6A6IN87"/>
<reference evidence="2" key="1">
    <citation type="journal article" date="2020" name="Stud. Mycol.">
        <title>101 Dothideomycetes genomes: a test case for predicting lifestyles and emergence of pathogens.</title>
        <authorList>
            <person name="Haridas S."/>
            <person name="Albert R."/>
            <person name="Binder M."/>
            <person name="Bloem J."/>
            <person name="Labutti K."/>
            <person name="Salamov A."/>
            <person name="Andreopoulos B."/>
            <person name="Baker S."/>
            <person name="Barry K."/>
            <person name="Bills G."/>
            <person name="Bluhm B."/>
            <person name="Cannon C."/>
            <person name="Castanera R."/>
            <person name="Culley D."/>
            <person name="Daum C."/>
            <person name="Ezra D."/>
            <person name="Gonzalez J."/>
            <person name="Henrissat B."/>
            <person name="Kuo A."/>
            <person name="Liang C."/>
            <person name="Lipzen A."/>
            <person name="Lutzoni F."/>
            <person name="Magnuson J."/>
            <person name="Mondo S."/>
            <person name="Nolan M."/>
            <person name="Ohm R."/>
            <person name="Pangilinan J."/>
            <person name="Park H.-J."/>
            <person name="Ramirez L."/>
            <person name="Alfaro M."/>
            <person name="Sun H."/>
            <person name="Tritt A."/>
            <person name="Yoshinaga Y."/>
            <person name="Zwiers L.-H."/>
            <person name="Turgeon B."/>
            <person name="Goodwin S."/>
            <person name="Spatafora J."/>
            <person name="Crous P."/>
            <person name="Grigoriev I."/>
        </authorList>
    </citation>
    <scope>NUCLEOTIDE SEQUENCE</scope>
    <source>
        <strain evidence="2">CBS 122368</strain>
    </source>
</reference>
<feature type="domain" description="F-box" evidence="1">
    <location>
        <begin position="17"/>
        <end position="62"/>
    </location>
</feature>
<dbReference type="RefSeq" id="XP_033686711.1">
    <property type="nucleotide sequence ID" value="XM_033835333.1"/>
</dbReference>
<keyword evidence="3" id="KW-1185">Reference proteome</keyword>
<dbReference type="EMBL" id="ML987192">
    <property type="protein sequence ID" value="KAF2251707.1"/>
    <property type="molecule type" value="Genomic_DNA"/>
</dbReference>
<accession>A0A6A6IN87</accession>
<proteinExistence type="predicted"/>